<dbReference type="SUPFAM" id="SSF50346">
    <property type="entry name" value="PRC-barrel domain"/>
    <property type="match status" value="1"/>
</dbReference>
<keyword evidence="3" id="KW-1185">Reference proteome</keyword>
<organism evidence="2 3">
    <name type="scientific">Hoeflea marina</name>
    <dbReference type="NCBI Taxonomy" id="274592"/>
    <lineage>
        <taxon>Bacteria</taxon>
        <taxon>Pseudomonadati</taxon>
        <taxon>Pseudomonadota</taxon>
        <taxon>Alphaproteobacteria</taxon>
        <taxon>Hyphomicrobiales</taxon>
        <taxon>Rhizobiaceae</taxon>
        <taxon>Hoeflea</taxon>
    </lineage>
</organism>
<evidence type="ECO:0000313" key="3">
    <source>
        <dbReference type="Proteomes" id="UP000246352"/>
    </source>
</evidence>
<gene>
    <name evidence="2" type="ORF">DFR52_104192</name>
</gene>
<sequence length="162" mass="17155">MNSITDTNMTKTATTISRSLIAAAFAITAFTATTQAARAFQIGAEAPATEQTVLAYAEPMNERFGPTVQSDEEEVDHELNDAWLGMTALSAEGEVLGYVSDAIVNSFGEVTDLVISPDMETEGRVFVPARLAVLGDEAVQLSLTNNDLAALETATTVAMANY</sequence>
<proteinExistence type="predicted"/>
<dbReference type="Proteomes" id="UP000246352">
    <property type="component" value="Unassembled WGS sequence"/>
</dbReference>
<evidence type="ECO:0000256" key="1">
    <source>
        <dbReference type="SAM" id="SignalP"/>
    </source>
</evidence>
<feature type="chain" id="PRO_5016274665" description="PRC-barrel domain protein" evidence="1">
    <location>
        <begin position="37"/>
        <end position="162"/>
    </location>
</feature>
<reference evidence="2 3" key="1">
    <citation type="submission" date="2018-05" db="EMBL/GenBank/DDBJ databases">
        <title>Genomic Encyclopedia of Type Strains, Phase IV (KMG-IV): sequencing the most valuable type-strain genomes for metagenomic binning, comparative biology and taxonomic classification.</title>
        <authorList>
            <person name="Goeker M."/>
        </authorList>
    </citation>
    <scope>NUCLEOTIDE SEQUENCE [LARGE SCALE GENOMIC DNA]</scope>
    <source>
        <strain evidence="2 3">DSM 16791</strain>
    </source>
</reference>
<evidence type="ECO:0000313" key="2">
    <source>
        <dbReference type="EMBL" id="PWV98901.1"/>
    </source>
</evidence>
<protein>
    <recommendedName>
        <fullName evidence="4">PRC-barrel domain protein</fullName>
    </recommendedName>
</protein>
<dbReference type="InterPro" id="IPR011033">
    <property type="entry name" value="PRC_barrel-like_sf"/>
</dbReference>
<evidence type="ECO:0008006" key="4">
    <source>
        <dbReference type="Google" id="ProtNLM"/>
    </source>
</evidence>
<feature type="signal peptide" evidence="1">
    <location>
        <begin position="1"/>
        <end position="36"/>
    </location>
</feature>
<keyword evidence="1" id="KW-0732">Signal</keyword>
<dbReference type="AlphaFoldDB" id="A0A317PFC6"/>
<comment type="caution">
    <text evidence="2">The sequence shown here is derived from an EMBL/GenBank/DDBJ whole genome shotgun (WGS) entry which is preliminary data.</text>
</comment>
<dbReference type="EMBL" id="QGTR01000004">
    <property type="protein sequence ID" value="PWV98901.1"/>
    <property type="molecule type" value="Genomic_DNA"/>
</dbReference>
<accession>A0A317PFC6</accession>
<dbReference type="OrthoDB" id="8115824at2"/>
<name>A0A317PFC6_9HYPH</name>
<dbReference type="RefSeq" id="WP_110033067.1">
    <property type="nucleotide sequence ID" value="NZ_QGTR01000004.1"/>
</dbReference>